<dbReference type="InterPro" id="IPR050398">
    <property type="entry name" value="HssS/ArlS-like"/>
</dbReference>
<dbReference type="PANTHER" id="PTHR45528">
    <property type="entry name" value="SENSOR HISTIDINE KINASE CPXA"/>
    <property type="match status" value="1"/>
</dbReference>
<dbReference type="SUPFAM" id="SSF158472">
    <property type="entry name" value="HAMP domain-like"/>
    <property type="match status" value="1"/>
</dbReference>
<gene>
    <name evidence="18" type="ORF">GCM10009007_11410</name>
</gene>
<evidence type="ECO:0000256" key="2">
    <source>
        <dbReference type="ARBA" id="ARBA00004429"/>
    </source>
</evidence>
<evidence type="ECO:0000259" key="17">
    <source>
        <dbReference type="PROSITE" id="PS50885"/>
    </source>
</evidence>
<evidence type="ECO:0000313" key="19">
    <source>
        <dbReference type="Proteomes" id="UP000614287"/>
    </source>
</evidence>
<evidence type="ECO:0000256" key="6">
    <source>
        <dbReference type="ARBA" id="ARBA00022679"/>
    </source>
</evidence>
<evidence type="ECO:0000313" key="18">
    <source>
        <dbReference type="EMBL" id="GHA72173.1"/>
    </source>
</evidence>
<keyword evidence="12" id="KW-0902">Two-component regulatory system</keyword>
<keyword evidence="13 15" id="KW-0472">Membrane</keyword>
<dbReference type="CDD" id="cd00082">
    <property type="entry name" value="HisKA"/>
    <property type="match status" value="1"/>
</dbReference>
<name>A0A8J3G0C6_9BURK</name>
<evidence type="ECO:0000256" key="7">
    <source>
        <dbReference type="ARBA" id="ARBA00022692"/>
    </source>
</evidence>
<dbReference type="PANTHER" id="PTHR45528:SF1">
    <property type="entry name" value="SENSOR HISTIDINE KINASE CPXA"/>
    <property type="match status" value="1"/>
</dbReference>
<dbReference type="InterPro" id="IPR003660">
    <property type="entry name" value="HAMP_dom"/>
</dbReference>
<dbReference type="InterPro" id="IPR004358">
    <property type="entry name" value="Sig_transdc_His_kin-like_C"/>
</dbReference>
<dbReference type="Gene3D" id="3.30.565.10">
    <property type="entry name" value="Histidine kinase-like ATPase, C-terminal domain"/>
    <property type="match status" value="1"/>
</dbReference>
<dbReference type="SMART" id="SM00387">
    <property type="entry name" value="HATPase_c"/>
    <property type="match status" value="1"/>
</dbReference>
<comment type="subcellular location">
    <subcellularLocation>
        <location evidence="2">Cell inner membrane</location>
        <topology evidence="2">Multi-pass membrane protein</topology>
    </subcellularLocation>
</comment>
<organism evidence="18 19">
    <name type="scientific">Formosimonas limnophila</name>
    <dbReference type="NCBI Taxonomy" id="1384487"/>
    <lineage>
        <taxon>Bacteria</taxon>
        <taxon>Pseudomonadati</taxon>
        <taxon>Pseudomonadota</taxon>
        <taxon>Betaproteobacteria</taxon>
        <taxon>Burkholderiales</taxon>
        <taxon>Burkholderiaceae</taxon>
        <taxon>Formosimonas</taxon>
    </lineage>
</organism>
<dbReference type="EC" id="2.7.13.3" evidence="3"/>
<comment type="catalytic activity">
    <reaction evidence="1">
        <text>ATP + protein L-histidine = ADP + protein N-phospho-L-histidine.</text>
        <dbReference type="EC" id="2.7.13.3"/>
    </reaction>
</comment>
<feature type="compositionally biased region" description="Basic and acidic residues" evidence="14">
    <location>
        <begin position="85"/>
        <end position="105"/>
    </location>
</feature>
<dbReference type="GO" id="GO:0000155">
    <property type="term" value="F:phosphorelay sensor kinase activity"/>
    <property type="evidence" value="ECO:0007669"/>
    <property type="project" value="InterPro"/>
</dbReference>
<comment type="caution">
    <text evidence="18">The sequence shown here is derived from an EMBL/GenBank/DDBJ whole genome shotgun (WGS) entry which is preliminary data.</text>
</comment>
<keyword evidence="8" id="KW-0547">Nucleotide-binding</keyword>
<dbReference type="InterPro" id="IPR003661">
    <property type="entry name" value="HisK_dim/P_dom"/>
</dbReference>
<dbReference type="PROSITE" id="PS50109">
    <property type="entry name" value="HIS_KIN"/>
    <property type="match status" value="1"/>
</dbReference>
<protein>
    <recommendedName>
        <fullName evidence="3">histidine kinase</fullName>
        <ecNumber evidence="3">2.7.13.3</ecNumber>
    </recommendedName>
</protein>
<sequence>MALSLQKKFFLAFFAIAAILVLLITGAQHKVLRDGFDNYIAHVKVQRLSNIEQAVLVYSAKNQGVRGLSEGNAWLNLVMGAEAERSQEREARRQGQENKQEKDKQPALPIWPEAPSSSANGAMIFPNYSKSRPLKDLQSPYLNQYLKQMDSGQLSLPPFLRGVALLDADGVLVVGELISAEQALRAPIKDVNGHLVAQWLIRKGAPEMDVLGRRFLEEQLESMFFMLAAAAVFSAVFAWWLALYFRRPIGRLKDAFRLVSVGRLDTRLPAKGRDEVSEIEQHFNLMAGNLCAQEVARKQWMADTSHELRTPLTILRSRMEAMRDGVIPNNDAEWNRNLKVVTDFSVLVNDLQAMARADAGQWDLQNAQVDIKQWLSNVYRDNKASFDAAGLTLQLEIPDEPMSVWGDEQRLQQVLRNVLVNSARYTDAPGFVKLTACRVDNLARITVEDSSPSVSDEALPHLFERFYRVDASRNRGTGGSGLGLAICESIVHVHRGVIHAEHSDMGGLRVVVDLPLWQPNKTAGKVAKK</sequence>
<evidence type="ECO:0000256" key="9">
    <source>
        <dbReference type="ARBA" id="ARBA00022777"/>
    </source>
</evidence>
<evidence type="ECO:0000256" key="10">
    <source>
        <dbReference type="ARBA" id="ARBA00022840"/>
    </source>
</evidence>
<dbReference type="GO" id="GO:0005524">
    <property type="term" value="F:ATP binding"/>
    <property type="evidence" value="ECO:0007669"/>
    <property type="project" value="UniProtKB-KW"/>
</dbReference>
<keyword evidence="19" id="KW-1185">Reference proteome</keyword>
<dbReference type="Proteomes" id="UP000614287">
    <property type="component" value="Unassembled WGS sequence"/>
</dbReference>
<dbReference type="SUPFAM" id="SSF47384">
    <property type="entry name" value="Homodimeric domain of signal transducing histidine kinase"/>
    <property type="match status" value="1"/>
</dbReference>
<feature type="transmembrane region" description="Helical" evidence="15">
    <location>
        <begin position="223"/>
        <end position="245"/>
    </location>
</feature>
<evidence type="ECO:0000256" key="4">
    <source>
        <dbReference type="ARBA" id="ARBA00022475"/>
    </source>
</evidence>
<dbReference type="Gene3D" id="1.10.287.130">
    <property type="match status" value="1"/>
</dbReference>
<evidence type="ECO:0000256" key="8">
    <source>
        <dbReference type="ARBA" id="ARBA00022741"/>
    </source>
</evidence>
<dbReference type="SUPFAM" id="SSF55874">
    <property type="entry name" value="ATPase domain of HSP90 chaperone/DNA topoisomerase II/histidine kinase"/>
    <property type="match status" value="1"/>
</dbReference>
<evidence type="ECO:0000256" key="1">
    <source>
        <dbReference type="ARBA" id="ARBA00000085"/>
    </source>
</evidence>
<feature type="domain" description="HAMP" evidence="17">
    <location>
        <begin position="243"/>
        <end position="295"/>
    </location>
</feature>
<evidence type="ECO:0000256" key="15">
    <source>
        <dbReference type="SAM" id="Phobius"/>
    </source>
</evidence>
<dbReference type="RefSeq" id="WP_189492904.1">
    <property type="nucleotide sequence ID" value="NZ_BMZG01000005.1"/>
</dbReference>
<evidence type="ECO:0000256" key="14">
    <source>
        <dbReference type="SAM" id="MobiDB-lite"/>
    </source>
</evidence>
<dbReference type="Pfam" id="PF00512">
    <property type="entry name" value="HisKA"/>
    <property type="match status" value="1"/>
</dbReference>
<dbReference type="FunFam" id="3.30.565.10:FF:000006">
    <property type="entry name" value="Sensor histidine kinase WalK"/>
    <property type="match status" value="1"/>
</dbReference>
<evidence type="ECO:0000256" key="5">
    <source>
        <dbReference type="ARBA" id="ARBA00022553"/>
    </source>
</evidence>
<dbReference type="EMBL" id="BMZG01000005">
    <property type="protein sequence ID" value="GHA72173.1"/>
    <property type="molecule type" value="Genomic_DNA"/>
</dbReference>
<dbReference type="GO" id="GO:0005886">
    <property type="term" value="C:plasma membrane"/>
    <property type="evidence" value="ECO:0007669"/>
    <property type="project" value="UniProtKB-SubCell"/>
</dbReference>
<dbReference type="PROSITE" id="PS50885">
    <property type="entry name" value="HAMP"/>
    <property type="match status" value="1"/>
</dbReference>
<proteinExistence type="predicted"/>
<keyword evidence="9" id="KW-0418">Kinase</keyword>
<dbReference type="InterPro" id="IPR036890">
    <property type="entry name" value="HATPase_C_sf"/>
</dbReference>
<dbReference type="Pfam" id="PF02518">
    <property type="entry name" value="HATPase_c"/>
    <property type="match status" value="1"/>
</dbReference>
<dbReference type="AlphaFoldDB" id="A0A8J3G0C6"/>
<dbReference type="InterPro" id="IPR036097">
    <property type="entry name" value="HisK_dim/P_sf"/>
</dbReference>
<evidence type="ECO:0000256" key="11">
    <source>
        <dbReference type="ARBA" id="ARBA00022989"/>
    </source>
</evidence>
<dbReference type="CDD" id="cd06225">
    <property type="entry name" value="HAMP"/>
    <property type="match status" value="1"/>
</dbReference>
<keyword evidence="5" id="KW-0597">Phosphoprotein</keyword>
<dbReference type="SMART" id="SM00304">
    <property type="entry name" value="HAMP"/>
    <property type="match status" value="1"/>
</dbReference>
<dbReference type="InterPro" id="IPR003594">
    <property type="entry name" value="HATPase_dom"/>
</dbReference>
<dbReference type="Pfam" id="PF00672">
    <property type="entry name" value="HAMP"/>
    <property type="match status" value="1"/>
</dbReference>
<reference evidence="18" key="1">
    <citation type="journal article" date="2014" name="Int. J. Syst. Evol. Microbiol.">
        <title>Complete genome sequence of Corynebacterium casei LMG S-19264T (=DSM 44701T), isolated from a smear-ripened cheese.</title>
        <authorList>
            <consortium name="US DOE Joint Genome Institute (JGI-PGF)"/>
            <person name="Walter F."/>
            <person name="Albersmeier A."/>
            <person name="Kalinowski J."/>
            <person name="Ruckert C."/>
        </authorList>
    </citation>
    <scope>NUCLEOTIDE SEQUENCE</scope>
    <source>
        <strain evidence="18">KCTC 32501</strain>
    </source>
</reference>
<accession>A0A8J3G0C6</accession>
<reference evidence="18" key="2">
    <citation type="submission" date="2020-09" db="EMBL/GenBank/DDBJ databases">
        <authorList>
            <person name="Sun Q."/>
            <person name="Kim S."/>
        </authorList>
    </citation>
    <scope>NUCLEOTIDE SEQUENCE</scope>
    <source>
        <strain evidence="18">KCTC 32501</strain>
    </source>
</reference>
<feature type="region of interest" description="Disordered" evidence="14">
    <location>
        <begin position="85"/>
        <end position="115"/>
    </location>
</feature>
<dbReference type="SMART" id="SM00388">
    <property type="entry name" value="HisKA"/>
    <property type="match status" value="1"/>
</dbReference>
<keyword evidence="7 15" id="KW-0812">Transmembrane</keyword>
<keyword evidence="10" id="KW-0067">ATP-binding</keyword>
<keyword evidence="11 15" id="KW-1133">Transmembrane helix</keyword>
<evidence type="ECO:0000256" key="12">
    <source>
        <dbReference type="ARBA" id="ARBA00023012"/>
    </source>
</evidence>
<keyword evidence="4" id="KW-1003">Cell membrane</keyword>
<keyword evidence="6" id="KW-0808">Transferase</keyword>
<evidence type="ECO:0000259" key="16">
    <source>
        <dbReference type="PROSITE" id="PS50109"/>
    </source>
</evidence>
<evidence type="ECO:0000256" key="13">
    <source>
        <dbReference type="ARBA" id="ARBA00023136"/>
    </source>
</evidence>
<dbReference type="InterPro" id="IPR005467">
    <property type="entry name" value="His_kinase_dom"/>
</dbReference>
<feature type="domain" description="Histidine kinase" evidence="16">
    <location>
        <begin position="303"/>
        <end position="518"/>
    </location>
</feature>
<dbReference type="Gene3D" id="6.10.340.10">
    <property type="match status" value="1"/>
</dbReference>
<evidence type="ECO:0000256" key="3">
    <source>
        <dbReference type="ARBA" id="ARBA00012438"/>
    </source>
</evidence>
<dbReference type="PRINTS" id="PR00344">
    <property type="entry name" value="BCTRLSENSOR"/>
</dbReference>